<dbReference type="GO" id="GO:1990281">
    <property type="term" value="C:efflux pump complex"/>
    <property type="evidence" value="ECO:0007669"/>
    <property type="project" value="TreeGrafter"/>
</dbReference>
<dbReference type="AlphaFoldDB" id="A0A6B2JNF1"/>
<gene>
    <name evidence="5" type="ORF">GZA08_00815</name>
</gene>
<feature type="transmembrane region" description="Helical" evidence="3">
    <location>
        <begin position="7"/>
        <end position="32"/>
    </location>
</feature>
<proteinExistence type="predicted"/>
<feature type="coiled-coil region" evidence="1">
    <location>
        <begin position="119"/>
        <end position="164"/>
    </location>
</feature>
<sequence length="524" mass="54717">MRFVGRAFLGIFLMALTVVLLVQAGLVLWGAVSERMNAEPRSFPQQERVVAANVVQVRGETIRPILDVYGELRSRRTLALRPNPGGTVTWVSEDFADGGQVEAGELLLRLDPVEAEAALARARADLADAEAEARDAERALTLARDELASAEEQAELRTAALERQQGLVDRGIVTQTELETAELAASNAQATVLSRRQALAQAEAAVDTGQNTIARTRLSVDEAERALAETEVTAPFTGVLASVTIGEGARISASEQVAELIDPDALEAAFRVSAAQYANLLDEDGELIAAPVTVALDVSGLTLEAEGRITRESAGGESQSGRLIYAEIGGAHGLRPGDFVTVSIAEPEQTQIARLPAAALAADGTVLALGEGNRLDEVSVALIRRQGDEVLIRAPDLEGEWVVRERSPLIGEGLRISPLLDSGEELVTGEEVAAAPEGFGGGGAGGPPGEGGDGAGGPPGEGGAGAASTGEMIALDEERRARLIAYLDESDGMPDAAKARIRETLAQPEVPAEMVARLESGMGI</sequence>
<evidence type="ECO:0000259" key="4">
    <source>
        <dbReference type="Pfam" id="PF25917"/>
    </source>
</evidence>
<dbReference type="Gene3D" id="2.40.30.170">
    <property type="match status" value="1"/>
</dbReference>
<evidence type="ECO:0000313" key="6">
    <source>
        <dbReference type="Proteomes" id="UP000474757"/>
    </source>
</evidence>
<keyword evidence="6" id="KW-1185">Reference proteome</keyword>
<dbReference type="Proteomes" id="UP000474757">
    <property type="component" value="Unassembled WGS sequence"/>
</dbReference>
<dbReference type="GO" id="GO:0015562">
    <property type="term" value="F:efflux transmembrane transporter activity"/>
    <property type="evidence" value="ECO:0007669"/>
    <property type="project" value="TreeGrafter"/>
</dbReference>
<dbReference type="Gene3D" id="1.10.287.470">
    <property type="entry name" value="Helix hairpin bin"/>
    <property type="match status" value="1"/>
</dbReference>
<organism evidence="5 6">
    <name type="scientific">Pseudoroseicyclus tamaricis</name>
    <dbReference type="NCBI Taxonomy" id="2705421"/>
    <lineage>
        <taxon>Bacteria</taxon>
        <taxon>Pseudomonadati</taxon>
        <taxon>Pseudomonadota</taxon>
        <taxon>Alphaproteobacteria</taxon>
        <taxon>Rhodobacterales</taxon>
        <taxon>Paracoccaceae</taxon>
        <taxon>Pseudoroseicyclus</taxon>
    </lineage>
</organism>
<keyword evidence="1" id="KW-0175">Coiled coil</keyword>
<feature type="domain" description="Multidrug resistance protein MdtA-like barrel-sandwich hybrid" evidence="4">
    <location>
        <begin position="92"/>
        <end position="258"/>
    </location>
</feature>
<feature type="compositionally biased region" description="Gly residues" evidence="2">
    <location>
        <begin position="438"/>
        <end position="465"/>
    </location>
</feature>
<dbReference type="PANTHER" id="PTHR30469">
    <property type="entry name" value="MULTIDRUG RESISTANCE PROTEIN MDTA"/>
    <property type="match status" value="1"/>
</dbReference>
<comment type="caution">
    <text evidence="5">The sequence shown here is derived from an EMBL/GenBank/DDBJ whole genome shotgun (WGS) entry which is preliminary data.</text>
</comment>
<evidence type="ECO:0000256" key="2">
    <source>
        <dbReference type="SAM" id="MobiDB-lite"/>
    </source>
</evidence>
<dbReference type="PANTHER" id="PTHR30469:SF15">
    <property type="entry name" value="HLYD FAMILY OF SECRETION PROTEINS"/>
    <property type="match status" value="1"/>
</dbReference>
<evidence type="ECO:0000256" key="3">
    <source>
        <dbReference type="SAM" id="Phobius"/>
    </source>
</evidence>
<keyword evidence="3" id="KW-0812">Transmembrane</keyword>
<keyword evidence="3" id="KW-0472">Membrane</keyword>
<feature type="region of interest" description="Disordered" evidence="2">
    <location>
        <begin position="435"/>
        <end position="468"/>
    </location>
</feature>
<dbReference type="Gene3D" id="2.40.50.100">
    <property type="match status" value="1"/>
</dbReference>
<evidence type="ECO:0000256" key="1">
    <source>
        <dbReference type="SAM" id="Coils"/>
    </source>
</evidence>
<keyword evidence="3" id="KW-1133">Transmembrane helix</keyword>
<dbReference type="Pfam" id="PF25917">
    <property type="entry name" value="BSH_RND"/>
    <property type="match status" value="1"/>
</dbReference>
<evidence type="ECO:0000313" key="5">
    <source>
        <dbReference type="EMBL" id="NDU99509.1"/>
    </source>
</evidence>
<dbReference type="RefSeq" id="WP_163889070.1">
    <property type="nucleotide sequence ID" value="NZ_JAAFYS010000001.1"/>
</dbReference>
<dbReference type="SUPFAM" id="SSF111369">
    <property type="entry name" value="HlyD-like secretion proteins"/>
    <property type="match status" value="1"/>
</dbReference>
<accession>A0A6B2JNF1</accession>
<name>A0A6B2JNF1_9RHOB</name>
<reference evidence="5 6" key="1">
    <citation type="submission" date="2020-02" db="EMBL/GenBank/DDBJ databases">
        <title>Pseudoroseicyclus tamarix, sp. nov., isolated from offshore sediment of a Tamarix chinensis forest.</title>
        <authorList>
            <person name="Gai Y."/>
        </authorList>
    </citation>
    <scope>NUCLEOTIDE SEQUENCE [LARGE SCALE GENOMIC DNA]</scope>
    <source>
        <strain evidence="5 6">CLL3-39</strain>
    </source>
</reference>
<dbReference type="InterPro" id="IPR058625">
    <property type="entry name" value="MdtA-like_BSH"/>
</dbReference>
<dbReference type="EMBL" id="JAAGAB010000001">
    <property type="protein sequence ID" value="NDU99509.1"/>
    <property type="molecule type" value="Genomic_DNA"/>
</dbReference>
<protein>
    <submittedName>
        <fullName evidence="5">HlyD family efflux transporter periplasmic adaptor subunit</fullName>
    </submittedName>
</protein>